<feature type="transmembrane region" description="Helical" evidence="1">
    <location>
        <begin position="144"/>
        <end position="162"/>
    </location>
</feature>
<feature type="transmembrane region" description="Helical" evidence="1">
    <location>
        <begin position="61"/>
        <end position="82"/>
    </location>
</feature>
<dbReference type="EMBL" id="JAAMFJ010000001">
    <property type="protein sequence ID" value="MBS9335892.1"/>
    <property type="molecule type" value="Genomic_DNA"/>
</dbReference>
<evidence type="ECO:0000313" key="3">
    <source>
        <dbReference type="Proteomes" id="UP000735205"/>
    </source>
</evidence>
<gene>
    <name evidence="2" type="ORF">G6R28_01405</name>
</gene>
<feature type="transmembrane region" description="Helical" evidence="1">
    <location>
        <begin position="37"/>
        <end position="55"/>
    </location>
</feature>
<evidence type="ECO:0000313" key="2">
    <source>
        <dbReference type="EMBL" id="MBS9335892.1"/>
    </source>
</evidence>
<keyword evidence="1" id="KW-0812">Transmembrane</keyword>
<organism evidence="2 3">
    <name type="scientific">Fructobacillus papyrifericola</name>
    <dbReference type="NCBI Taxonomy" id="2713172"/>
    <lineage>
        <taxon>Bacteria</taxon>
        <taxon>Bacillati</taxon>
        <taxon>Bacillota</taxon>
        <taxon>Bacilli</taxon>
        <taxon>Lactobacillales</taxon>
        <taxon>Lactobacillaceae</taxon>
        <taxon>Fructobacillus</taxon>
    </lineage>
</organism>
<proteinExistence type="predicted"/>
<comment type="caution">
    <text evidence="2">The sequence shown here is derived from an EMBL/GenBank/DDBJ whole genome shotgun (WGS) entry which is preliminary data.</text>
</comment>
<dbReference type="Proteomes" id="UP000735205">
    <property type="component" value="Unassembled WGS sequence"/>
</dbReference>
<dbReference type="InterPro" id="IPR010288">
    <property type="entry name" value="EcsB_ABC"/>
</dbReference>
<protein>
    <recommendedName>
        <fullName evidence="4">ABC transporter permease</fullName>
    </recommendedName>
</protein>
<dbReference type="Pfam" id="PF05975">
    <property type="entry name" value="EcsB"/>
    <property type="match status" value="2"/>
</dbReference>
<name>A0ABS5QVE3_9LACO</name>
<feature type="transmembrane region" description="Helical" evidence="1">
    <location>
        <begin position="248"/>
        <end position="266"/>
    </location>
</feature>
<feature type="transmembrane region" description="Helical" evidence="1">
    <location>
        <begin position="335"/>
        <end position="355"/>
    </location>
</feature>
<keyword evidence="3" id="KW-1185">Reference proteome</keyword>
<dbReference type="RefSeq" id="WP_213792458.1">
    <property type="nucleotide sequence ID" value="NZ_JAAMFJ010000001.1"/>
</dbReference>
<keyword evidence="1" id="KW-0472">Membrane</keyword>
<evidence type="ECO:0000256" key="1">
    <source>
        <dbReference type="SAM" id="Phobius"/>
    </source>
</evidence>
<reference evidence="2 3" key="1">
    <citation type="submission" date="2020-02" db="EMBL/GenBank/DDBJ databases">
        <title>Fructobacillus sp. isolated from paper mulberry of Taiwan.</title>
        <authorList>
            <person name="Lin S.-T."/>
        </authorList>
    </citation>
    <scope>NUCLEOTIDE SEQUENCE [LARGE SCALE GENOMIC DNA]</scope>
    <source>
        <strain evidence="2 3">M1-21</strain>
    </source>
</reference>
<accession>A0ABS5QVE3</accession>
<feature type="transmembrane region" description="Helical" evidence="1">
    <location>
        <begin position="118"/>
        <end position="138"/>
    </location>
</feature>
<sequence>MMGRDATIEFDTLYEERFFKQQRQNQRYLKLLFNDHFMIFLFIAFGGAVLLYRQYAGEHLAIFGSVLSLWSLIGLAIVLLGLTFGHLQSYLEAADRVFLNAADEFFLENYFVKVKNRAFLYLLPIQAAFFLLALPFLIQAGCSSAGLLLALFLLQVAVKVGLLKKEERALFLTYPSGQKTVNWQQVLKQAERQADRRNRFFALFAAVPGRQSPVKRRAFLDLFLSKMTFQRNPQEQLAYRILLRYQGGVNLVFRQWLLVLVLLPILRKEAEYWPLLLVAGFAYLAKRQLLPVFKRAEGVLWNPLLFFDQKKRQKDFDKAINRLLYPMLLLLDLEITWLFSASTGLYAFLIGWGIVKILTIKK</sequence>
<keyword evidence="1" id="KW-1133">Transmembrane helix</keyword>
<evidence type="ECO:0008006" key="4">
    <source>
        <dbReference type="Google" id="ProtNLM"/>
    </source>
</evidence>